<gene>
    <name evidence="1" type="ORF">F0M16_07940</name>
</gene>
<evidence type="ECO:0000313" key="2">
    <source>
        <dbReference type="Proteomes" id="UP000323225"/>
    </source>
</evidence>
<dbReference type="AlphaFoldDB" id="A0A5Q6PKF2"/>
<sequence>MFRFILGSRIYSLSAVVLAFVILAHVNELFKTTSFEEAYPIGARAEVAEAYNVLGGKIIPVIKVGLNDNAYLKELDSKFINDLPISIAEDVTGKFKKISDHGASAASLNFKGGRYRYCFIVSKSEAELKDRFTYLHELGHCFNFIRDNQDIPSEYYESESAYADALLSYFPEDRWEKLESPVSALVEKSIRIHKMEVFSDVFSLYHQHVLDKKDFATAADEILKFRSTMKNEMSVIYDSSYAIKYAKTHPVKPGERFIDFYDRIMKGSKPDRLTPKDFMVSVYQKLQ</sequence>
<dbReference type="EMBL" id="VUAA01000007">
    <property type="protein sequence ID" value="KAA1255140.1"/>
    <property type="molecule type" value="Genomic_DNA"/>
</dbReference>
<evidence type="ECO:0000313" key="1">
    <source>
        <dbReference type="EMBL" id="KAA1255140.1"/>
    </source>
</evidence>
<dbReference type="Proteomes" id="UP000323225">
    <property type="component" value="Unassembled WGS sequence"/>
</dbReference>
<accession>A0A5Q6PKF2</accession>
<reference evidence="1 2" key="1">
    <citation type="submission" date="2019-09" db="EMBL/GenBank/DDBJ databases">
        <authorList>
            <person name="Kritzky A."/>
            <person name="Schelkanova E.Y."/>
            <person name="Alkhova Z.V."/>
            <person name="Smirnova N.I."/>
        </authorList>
    </citation>
    <scope>NUCLEOTIDE SEQUENCE [LARGE SCALE GENOMIC DNA]</scope>
    <source>
        <strain evidence="1 2">M1526</strain>
    </source>
</reference>
<protein>
    <submittedName>
        <fullName evidence="1">Uncharacterized protein</fullName>
    </submittedName>
</protein>
<proteinExistence type="predicted"/>
<name>A0A5Q6PKF2_VIBCL</name>
<comment type="caution">
    <text evidence="1">The sequence shown here is derived from an EMBL/GenBank/DDBJ whole genome shotgun (WGS) entry which is preliminary data.</text>
</comment>
<organism evidence="1 2">
    <name type="scientific">Vibrio cholerae</name>
    <dbReference type="NCBI Taxonomy" id="666"/>
    <lineage>
        <taxon>Bacteria</taxon>
        <taxon>Pseudomonadati</taxon>
        <taxon>Pseudomonadota</taxon>
        <taxon>Gammaproteobacteria</taxon>
        <taxon>Vibrionales</taxon>
        <taxon>Vibrionaceae</taxon>
        <taxon>Vibrio</taxon>
    </lineage>
</organism>